<dbReference type="InterPro" id="IPR046348">
    <property type="entry name" value="SIS_dom_sf"/>
</dbReference>
<dbReference type="SUPFAM" id="SSF46689">
    <property type="entry name" value="Homeodomain-like"/>
    <property type="match status" value="1"/>
</dbReference>
<keyword evidence="2" id="KW-0238">DNA-binding</keyword>
<name>A0ABS1F7Z6_9PROT</name>
<protein>
    <submittedName>
        <fullName evidence="7">SIS domain-containing protein</fullName>
    </submittedName>
</protein>
<dbReference type="PANTHER" id="PTHR30514">
    <property type="entry name" value="GLUCOKINASE"/>
    <property type="match status" value="1"/>
</dbReference>
<evidence type="ECO:0000256" key="2">
    <source>
        <dbReference type="ARBA" id="ARBA00023125"/>
    </source>
</evidence>
<sequence>MLDIIATSLDSLRRAEAAVARTVLADPQAAVRDSLAQLAGKAGVSEPSVLRFCRSAGFGGFQEFKISLAQHLAASAAREEAGDRPTPLVRDLTPGDSVASAAEKVLNRSIDALVRLRSRLDSMALEKAAGVLANARRVQIVGVGASGAVALDAHHKLFRLLPQVTASTDAHLQAMAAATLGPGDALLAISKTGTSDEIFDVAAIARDGGATVIAITASATPLAERADIRLTVDVDEDTAVHTPMASRLAQLALIDVLTVAVGLQAPPGLDRRLARIKAVLAGHHRVPERPTPLSTPAPSTTLKNIPPRNIEES</sequence>
<dbReference type="SUPFAM" id="SSF53697">
    <property type="entry name" value="SIS domain"/>
    <property type="match status" value="1"/>
</dbReference>
<dbReference type="InterPro" id="IPR036388">
    <property type="entry name" value="WH-like_DNA-bd_sf"/>
</dbReference>
<dbReference type="PANTHER" id="PTHR30514:SF1">
    <property type="entry name" value="HTH-TYPE TRANSCRIPTIONAL REGULATOR HEXR-RELATED"/>
    <property type="match status" value="1"/>
</dbReference>
<feature type="region of interest" description="Disordered" evidence="4">
    <location>
        <begin position="285"/>
        <end position="313"/>
    </location>
</feature>
<proteinExistence type="predicted"/>
<dbReference type="PROSITE" id="PS51071">
    <property type="entry name" value="HTH_RPIR"/>
    <property type="match status" value="1"/>
</dbReference>
<organism evidence="7 8">
    <name type="scientific">Azospirillum endophyticum</name>
    <dbReference type="NCBI Taxonomy" id="2800326"/>
    <lineage>
        <taxon>Bacteria</taxon>
        <taxon>Pseudomonadati</taxon>
        <taxon>Pseudomonadota</taxon>
        <taxon>Alphaproteobacteria</taxon>
        <taxon>Rhodospirillales</taxon>
        <taxon>Azospirillaceae</taxon>
        <taxon>Azospirillum</taxon>
    </lineage>
</organism>
<dbReference type="Pfam" id="PF01418">
    <property type="entry name" value="HTH_6"/>
    <property type="match status" value="1"/>
</dbReference>
<dbReference type="InterPro" id="IPR009057">
    <property type="entry name" value="Homeodomain-like_sf"/>
</dbReference>
<keyword evidence="3" id="KW-0804">Transcription</keyword>
<dbReference type="Pfam" id="PF01380">
    <property type="entry name" value="SIS"/>
    <property type="match status" value="1"/>
</dbReference>
<dbReference type="EMBL" id="JAENHM010000058">
    <property type="protein sequence ID" value="MBK1839533.1"/>
    <property type="molecule type" value="Genomic_DNA"/>
</dbReference>
<dbReference type="RefSeq" id="WP_200195455.1">
    <property type="nucleotide sequence ID" value="NZ_JAENHM010000058.1"/>
</dbReference>
<evidence type="ECO:0000313" key="7">
    <source>
        <dbReference type="EMBL" id="MBK1839533.1"/>
    </source>
</evidence>
<comment type="caution">
    <text evidence="7">The sequence shown here is derived from an EMBL/GenBank/DDBJ whole genome shotgun (WGS) entry which is preliminary data.</text>
</comment>
<dbReference type="Gene3D" id="1.10.10.10">
    <property type="entry name" value="Winged helix-like DNA-binding domain superfamily/Winged helix DNA-binding domain"/>
    <property type="match status" value="1"/>
</dbReference>
<reference evidence="8" key="1">
    <citation type="submission" date="2021-01" db="EMBL/GenBank/DDBJ databases">
        <title>Genome public.</title>
        <authorList>
            <person name="Liu C."/>
            <person name="Sun Q."/>
        </authorList>
    </citation>
    <scope>NUCLEOTIDE SEQUENCE [LARGE SCALE GENOMIC DNA]</scope>
    <source>
        <strain evidence="8">YIM B02556</strain>
    </source>
</reference>
<evidence type="ECO:0000259" key="5">
    <source>
        <dbReference type="PROSITE" id="PS51071"/>
    </source>
</evidence>
<evidence type="ECO:0000256" key="4">
    <source>
        <dbReference type="SAM" id="MobiDB-lite"/>
    </source>
</evidence>
<dbReference type="InterPro" id="IPR035472">
    <property type="entry name" value="RpiR-like_SIS"/>
</dbReference>
<evidence type="ECO:0000313" key="8">
    <source>
        <dbReference type="Proteomes" id="UP000652760"/>
    </source>
</evidence>
<keyword evidence="1" id="KW-0805">Transcription regulation</keyword>
<feature type="domain" description="SIS" evidence="6">
    <location>
        <begin position="128"/>
        <end position="267"/>
    </location>
</feature>
<dbReference type="InterPro" id="IPR001347">
    <property type="entry name" value="SIS_dom"/>
</dbReference>
<dbReference type="Gene3D" id="3.40.50.10490">
    <property type="entry name" value="Glucose-6-phosphate isomerase like protein, domain 1"/>
    <property type="match status" value="1"/>
</dbReference>
<dbReference type="Proteomes" id="UP000652760">
    <property type="component" value="Unassembled WGS sequence"/>
</dbReference>
<dbReference type="InterPro" id="IPR000281">
    <property type="entry name" value="HTH_RpiR"/>
</dbReference>
<accession>A0ABS1F7Z6</accession>
<dbReference type="InterPro" id="IPR047640">
    <property type="entry name" value="RpiR-like"/>
</dbReference>
<evidence type="ECO:0000256" key="1">
    <source>
        <dbReference type="ARBA" id="ARBA00023015"/>
    </source>
</evidence>
<gene>
    <name evidence="7" type="ORF">JHL17_19160</name>
</gene>
<dbReference type="CDD" id="cd05013">
    <property type="entry name" value="SIS_RpiR"/>
    <property type="match status" value="1"/>
</dbReference>
<evidence type="ECO:0000259" key="6">
    <source>
        <dbReference type="PROSITE" id="PS51464"/>
    </source>
</evidence>
<feature type="domain" description="HTH rpiR-type" evidence="5">
    <location>
        <begin position="1"/>
        <end position="75"/>
    </location>
</feature>
<dbReference type="PROSITE" id="PS51464">
    <property type="entry name" value="SIS"/>
    <property type="match status" value="1"/>
</dbReference>
<evidence type="ECO:0000256" key="3">
    <source>
        <dbReference type="ARBA" id="ARBA00023163"/>
    </source>
</evidence>
<keyword evidence="8" id="KW-1185">Reference proteome</keyword>